<feature type="non-terminal residue" evidence="6">
    <location>
        <position position="380"/>
    </location>
</feature>
<evidence type="ECO:0000256" key="4">
    <source>
        <dbReference type="SAM" id="Coils"/>
    </source>
</evidence>
<dbReference type="Pfam" id="PF04548">
    <property type="entry name" value="AIG1"/>
    <property type="match status" value="1"/>
</dbReference>
<dbReference type="AlphaFoldDB" id="A0AAV2HMC9"/>
<keyword evidence="2" id="KW-0547">Nucleotide-binding</keyword>
<keyword evidence="3" id="KW-0342">GTP-binding</keyword>
<evidence type="ECO:0000256" key="2">
    <source>
        <dbReference type="ARBA" id="ARBA00022741"/>
    </source>
</evidence>
<keyword evidence="7" id="KW-1185">Reference proteome</keyword>
<dbReference type="PANTHER" id="PTHR10903:SF184">
    <property type="entry name" value="GTP-BINDING PROTEIN A"/>
    <property type="match status" value="1"/>
</dbReference>
<dbReference type="SUPFAM" id="SSF52540">
    <property type="entry name" value="P-loop containing nucleoside triphosphate hydrolases"/>
    <property type="match status" value="1"/>
</dbReference>
<dbReference type="InterPro" id="IPR027417">
    <property type="entry name" value="P-loop_NTPase"/>
</dbReference>
<dbReference type="Proteomes" id="UP001497497">
    <property type="component" value="Unassembled WGS sequence"/>
</dbReference>
<dbReference type="GO" id="GO:0005525">
    <property type="term" value="F:GTP binding"/>
    <property type="evidence" value="ECO:0007669"/>
    <property type="project" value="UniProtKB-KW"/>
</dbReference>
<protein>
    <recommendedName>
        <fullName evidence="5">AIG1-type G domain-containing protein</fullName>
    </recommendedName>
</protein>
<sequence>MVDRNGQLDLLLVGNTGMGKRTIGNTILSRDAFQSDSGFTSVTKRIQFEYSDYNGRIIKVVVSPGVGDTDLSQEEGLAQIADSMKQAVAVNPEGYHAFLLVFEFGQDFTREDENTLKILRSFFGEEFVSEYCIVVITHGQLYKPKKHGDAPFSDWMTSQSGQMKALIEEVNGRVILFDDVLKDEDKMKEQVDEIIKMVDQISVRRIRYTNELFKMARHERERMLVDTKTPFIQEESIIEASLILQQLAQVQMRDPEQQLKRLDALKARADALLSKVKEQDKFTGVLQNIILSSRDIVECVEDQMLATKEAIRQKGIKKDEQKLLKDLRAQRIRYLENNNDDLKARIRELQKKGNERNALSELTVNGLKSKVKQVEDAYNE</sequence>
<dbReference type="Gene3D" id="3.40.50.300">
    <property type="entry name" value="P-loop containing nucleotide triphosphate hydrolases"/>
    <property type="match status" value="1"/>
</dbReference>
<evidence type="ECO:0000313" key="7">
    <source>
        <dbReference type="Proteomes" id="UP001497497"/>
    </source>
</evidence>
<name>A0AAV2HMC9_LYMST</name>
<proteinExistence type="inferred from homology"/>
<accession>A0AAV2HMC9</accession>
<reference evidence="6 7" key="1">
    <citation type="submission" date="2024-04" db="EMBL/GenBank/DDBJ databases">
        <authorList>
            <consortium name="Genoscope - CEA"/>
            <person name="William W."/>
        </authorList>
    </citation>
    <scope>NUCLEOTIDE SEQUENCE [LARGE SCALE GENOMIC DNA]</scope>
</reference>
<evidence type="ECO:0000313" key="6">
    <source>
        <dbReference type="EMBL" id="CAL1533445.1"/>
    </source>
</evidence>
<organism evidence="6 7">
    <name type="scientific">Lymnaea stagnalis</name>
    <name type="common">Great pond snail</name>
    <name type="synonym">Helix stagnalis</name>
    <dbReference type="NCBI Taxonomy" id="6523"/>
    <lineage>
        <taxon>Eukaryota</taxon>
        <taxon>Metazoa</taxon>
        <taxon>Spiralia</taxon>
        <taxon>Lophotrochozoa</taxon>
        <taxon>Mollusca</taxon>
        <taxon>Gastropoda</taxon>
        <taxon>Heterobranchia</taxon>
        <taxon>Euthyneura</taxon>
        <taxon>Panpulmonata</taxon>
        <taxon>Hygrophila</taxon>
        <taxon>Lymnaeoidea</taxon>
        <taxon>Lymnaeidae</taxon>
        <taxon>Lymnaea</taxon>
    </lineage>
</organism>
<comment type="similarity">
    <text evidence="1">Belongs to the TRAFAC class TrmE-Era-EngA-EngB-Septin-like GTPase superfamily. AIG1/Toc34/Toc159-like paraseptin GTPase family. IAN subfamily.</text>
</comment>
<feature type="domain" description="AIG1-type G" evidence="5">
    <location>
        <begin position="5"/>
        <end position="217"/>
    </location>
</feature>
<gene>
    <name evidence="6" type="ORF">GSLYS_00007416001</name>
</gene>
<evidence type="ECO:0000256" key="1">
    <source>
        <dbReference type="ARBA" id="ARBA00008535"/>
    </source>
</evidence>
<feature type="coiled-coil region" evidence="4">
    <location>
        <begin position="317"/>
        <end position="352"/>
    </location>
</feature>
<evidence type="ECO:0000256" key="3">
    <source>
        <dbReference type="ARBA" id="ARBA00023134"/>
    </source>
</evidence>
<dbReference type="InterPro" id="IPR006703">
    <property type="entry name" value="G_AIG1"/>
</dbReference>
<dbReference type="PROSITE" id="PS51720">
    <property type="entry name" value="G_AIG1"/>
    <property type="match status" value="1"/>
</dbReference>
<evidence type="ECO:0000259" key="5">
    <source>
        <dbReference type="PROSITE" id="PS51720"/>
    </source>
</evidence>
<dbReference type="PANTHER" id="PTHR10903">
    <property type="entry name" value="GTPASE, IMAP FAMILY MEMBER-RELATED"/>
    <property type="match status" value="1"/>
</dbReference>
<dbReference type="EMBL" id="CAXITT010000143">
    <property type="protein sequence ID" value="CAL1533445.1"/>
    <property type="molecule type" value="Genomic_DNA"/>
</dbReference>
<dbReference type="InterPro" id="IPR045058">
    <property type="entry name" value="GIMA/IAN/Toc"/>
</dbReference>
<comment type="caution">
    <text evidence="6">The sequence shown here is derived from an EMBL/GenBank/DDBJ whole genome shotgun (WGS) entry which is preliminary data.</text>
</comment>
<keyword evidence="4" id="KW-0175">Coiled coil</keyword>